<reference evidence="3" key="1">
    <citation type="journal article" date="2023" name="Mol. Biol. Evol.">
        <title>Third-Generation Sequencing Reveals the Adaptive Role of the Epigenome in Three Deep-Sea Polychaetes.</title>
        <authorList>
            <person name="Perez M."/>
            <person name="Aroh O."/>
            <person name="Sun Y."/>
            <person name="Lan Y."/>
            <person name="Juniper S.K."/>
            <person name="Young C.R."/>
            <person name="Angers B."/>
            <person name="Qian P.Y."/>
        </authorList>
    </citation>
    <scope>NUCLEOTIDE SEQUENCE</scope>
    <source>
        <strain evidence="3">R07B-5</strain>
    </source>
</reference>
<evidence type="ECO:0000256" key="1">
    <source>
        <dbReference type="ARBA" id="ARBA00008315"/>
    </source>
</evidence>
<proteinExistence type="inferred from homology"/>
<feature type="compositionally biased region" description="Basic and acidic residues" evidence="2">
    <location>
        <begin position="77"/>
        <end position="95"/>
    </location>
</feature>
<evidence type="ECO:0000256" key="2">
    <source>
        <dbReference type="SAM" id="MobiDB-lite"/>
    </source>
</evidence>
<dbReference type="EMBL" id="JAODUO010001618">
    <property type="protein sequence ID" value="KAK2160880.1"/>
    <property type="molecule type" value="Genomic_DNA"/>
</dbReference>
<dbReference type="GO" id="GO:0007283">
    <property type="term" value="P:spermatogenesis"/>
    <property type="evidence" value="ECO:0007669"/>
    <property type="project" value="TreeGrafter"/>
</dbReference>
<feature type="region of interest" description="Disordered" evidence="2">
    <location>
        <begin position="1"/>
        <end position="171"/>
    </location>
</feature>
<evidence type="ECO:0000313" key="4">
    <source>
        <dbReference type="Proteomes" id="UP001209878"/>
    </source>
</evidence>
<feature type="region of interest" description="Disordered" evidence="2">
    <location>
        <begin position="205"/>
        <end position="226"/>
    </location>
</feature>
<dbReference type="Pfam" id="PF13879">
    <property type="entry name" value="Hmw_CFAP97"/>
    <property type="match status" value="1"/>
</dbReference>
<gene>
    <name evidence="3" type="ORF">NP493_1620g00019</name>
</gene>
<evidence type="ECO:0008006" key="5">
    <source>
        <dbReference type="Google" id="ProtNLM"/>
    </source>
</evidence>
<keyword evidence="4" id="KW-1185">Reference proteome</keyword>
<organism evidence="3 4">
    <name type="scientific">Ridgeia piscesae</name>
    <name type="common">Tubeworm</name>
    <dbReference type="NCBI Taxonomy" id="27915"/>
    <lineage>
        <taxon>Eukaryota</taxon>
        <taxon>Metazoa</taxon>
        <taxon>Spiralia</taxon>
        <taxon>Lophotrochozoa</taxon>
        <taxon>Annelida</taxon>
        <taxon>Polychaeta</taxon>
        <taxon>Sedentaria</taxon>
        <taxon>Canalipalpata</taxon>
        <taxon>Sabellida</taxon>
        <taxon>Siboglinidae</taxon>
        <taxon>Ridgeia</taxon>
    </lineage>
</organism>
<dbReference type="AlphaFoldDB" id="A0AAD9JY67"/>
<feature type="compositionally biased region" description="Polar residues" evidence="2">
    <location>
        <begin position="158"/>
        <end position="170"/>
    </location>
</feature>
<feature type="compositionally biased region" description="Low complexity" evidence="2">
    <location>
        <begin position="96"/>
        <end position="114"/>
    </location>
</feature>
<accession>A0AAD9JY67</accession>
<feature type="compositionally biased region" description="Polar residues" evidence="2">
    <location>
        <begin position="216"/>
        <end position="226"/>
    </location>
</feature>
<comment type="similarity">
    <text evidence="1">Belongs to the CFAP97 family.</text>
</comment>
<name>A0AAD9JY67_RIDPI</name>
<dbReference type="Proteomes" id="UP001209878">
    <property type="component" value="Unassembled WGS sequence"/>
</dbReference>
<dbReference type="PANTHER" id="PTHR23035:SF1">
    <property type="entry name" value="CILIA- AND FLAGELLA-ASSOCIATED PROTEIN 97"/>
    <property type="match status" value="1"/>
</dbReference>
<comment type="caution">
    <text evidence="3">The sequence shown here is derived from an EMBL/GenBank/DDBJ whole genome shotgun (WGS) entry which is preliminary data.</text>
</comment>
<protein>
    <recommendedName>
        <fullName evidence="5">Cilia- and flagella-associated protein 97</fullName>
    </recommendedName>
</protein>
<feature type="compositionally biased region" description="Low complexity" evidence="2">
    <location>
        <begin position="66"/>
        <end position="76"/>
    </location>
</feature>
<evidence type="ECO:0000313" key="3">
    <source>
        <dbReference type="EMBL" id="KAK2160880.1"/>
    </source>
</evidence>
<dbReference type="InterPro" id="IPR038791">
    <property type="entry name" value="Cfap97/Hemingway"/>
</dbReference>
<dbReference type="InterPro" id="IPR029488">
    <property type="entry name" value="Hmw/CFAP97"/>
</dbReference>
<dbReference type="PANTHER" id="PTHR23035">
    <property type="entry name" value="CILIA- AND FLAGELLA-ASSOCIATED PROTEIN 97-RELATED"/>
    <property type="match status" value="1"/>
</dbReference>
<sequence>MKHNTRERRTTGDRNAGNSHKQAWGADTEVTPQKTVERPKTAHHRRVNSQDGSNRVQSRSRESRDSSSGSRSYCSDSRSRSRDSRSRSRSRDNSSRSRSGSESSSCSSLTSTDSDASDVTDVSPLNSPAHKISTPDMRRWEQCQLGAKPPRSPANKGGYSQRSHPGSTLGSCRENLNLLQANSDTMDLKFLMQAVMEMEREKASSRETPVFFQPGGSKSTKQLSDSRQNFSFTNDKVRDIDTENQRLMRQILKYTAKKKLGPKSETSQVTEDRVVVKKHQTTTSAVPHLTPSAINRMREQRRIERENQVRVM</sequence>